<keyword evidence="1" id="KW-0833">Ubl conjugation pathway</keyword>
<keyword evidence="3" id="KW-0072">Autophagy</keyword>
<dbReference type="GO" id="GO:0015031">
    <property type="term" value="P:protein transport"/>
    <property type="evidence" value="ECO:0007669"/>
    <property type="project" value="UniProtKB-KW"/>
</dbReference>
<keyword evidence="2" id="KW-0813">Transport</keyword>
<reference evidence="4" key="1">
    <citation type="submission" date="2021-02" db="EMBL/GenBank/DDBJ databases">
        <authorList>
            <person name="Syme A R."/>
            <person name="Syme A R."/>
            <person name="Moolhuijzen P."/>
        </authorList>
    </citation>
    <scope>NUCLEOTIDE SEQUENCE</scope>
    <source>
        <strain evidence="4">W1-1</strain>
    </source>
</reference>
<dbReference type="Proteomes" id="UP000472372">
    <property type="component" value="Chromosome 8"/>
</dbReference>
<dbReference type="InterPro" id="IPR007135">
    <property type="entry name" value="Atg3/Atg10"/>
</dbReference>
<dbReference type="GO" id="GO:0019787">
    <property type="term" value="F:ubiquitin-like protein transferase activity"/>
    <property type="evidence" value="ECO:0007669"/>
    <property type="project" value="InterPro"/>
</dbReference>
<name>A0A6S6WB35_9PLEO</name>
<dbReference type="Pfam" id="PF03987">
    <property type="entry name" value="Autophagy_act_C"/>
    <property type="match status" value="1"/>
</dbReference>
<dbReference type="EMBL" id="HG992984">
    <property type="protein sequence ID" value="CAE7202001.1"/>
    <property type="molecule type" value="Genomic_DNA"/>
</dbReference>
<keyword evidence="2" id="KW-0653">Protein transport</keyword>
<sequence>MSTLSLFPHLTDADFDQACYALSHAFEQQGDSSGEWQSVHVIDSAATTLVRITKSLSTTQDLSANVEMTKQDYDGDDDEEDYETEEILQDDPEALDSTSAPCSPTVDYDMLLSPTYRVPVLYISINDVLHRYPPTLDTLYRHLVPEALRSQTQSVGVIGGITITVRRMDQQ</sequence>
<evidence type="ECO:0000256" key="2">
    <source>
        <dbReference type="ARBA" id="ARBA00022927"/>
    </source>
</evidence>
<evidence type="ECO:0000256" key="1">
    <source>
        <dbReference type="ARBA" id="ARBA00022786"/>
    </source>
</evidence>
<dbReference type="GO" id="GO:0006914">
    <property type="term" value="P:autophagy"/>
    <property type="evidence" value="ECO:0007669"/>
    <property type="project" value="UniProtKB-KW"/>
</dbReference>
<evidence type="ECO:0000256" key="3">
    <source>
        <dbReference type="ARBA" id="ARBA00023006"/>
    </source>
</evidence>
<proteinExistence type="predicted"/>
<gene>
    <name evidence="4" type="ORF">PTTW11_08952</name>
</gene>
<accession>A0A6S6WB35</accession>
<evidence type="ECO:0000313" key="4">
    <source>
        <dbReference type="EMBL" id="CAE7202001.1"/>
    </source>
</evidence>
<evidence type="ECO:0000313" key="5">
    <source>
        <dbReference type="Proteomes" id="UP000472372"/>
    </source>
</evidence>
<protein>
    <submittedName>
        <fullName evidence="4">Uncharacterized protein</fullName>
    </submittedName>
</protein>
<organism evidence="4 5">
    <name type="scientific">Pyrenophora teres f. teres</name>
    <dbReference type="NCBI Taxonomy" id="97479"/>
    <lineage>
        <taxon>Eukaryota</taxon>
        <taxon>Fungi</taxon>
        <taxon>Dikarya</taxon>
        <taxon>Ascomycota</taxon>
        <taxon>Pezizomycotina</taxon>
        <taxon>Dothideomycetes</taxon>
        <taxon>Pleosporomycetidae</taxon>
        <taxon>Pleosporales</taxon>
        <taxon>Pleosporineae</taxon>
        <taxon>Pleosporaceae</taxon>
        <taxon>Pyrenophora</taxon>
    </lineage>
</organism>
<dbReference type="AlphaFoldDB" id="A0A6S6WB35"/>